<evidence type="ECO:0000313" key="2">
    <source>
        <dbReference type="EMBL" id="NEA24657.1"/>
    </source>
</evidence>
<evidence type="ECO:0000256" key="1">
    <source>
        <dbReference type="SAM" id="Phobius"/>
    </source>
</evidence>
<name>A0A6L9QGV7_9ACTN</name>
<comment type="caution">
    <text evidence="2">The sequence shown here is derived from an EMBL/GenBank/DDBJ whole genome shotgun (WGS) entry which is preliminary data.</text>
</comment>
<protein>
    <submittedName>
        <fullName evidence="2">Uncharacterized protein</fullName>
    </submittedName>
</protein>
<keyword evidence="1" id="KW-0812">Transmembrane</keyword>
<sequence length="60" mass="6367">MAETLVQDLIEEERGRREARRLAVRAFRPRRAFAGFAAALLVTAAGGVSAIELLAAALGS</sequence>
<keyword evidence="1" id="KW-0472">Membrane</keyword>
<proteinExistence type="predicted"/>
<accession>A0A6L9QGV7</accession>
<evidence type="ECO:0000313" key="3">
    <source>
        <dbReference type="Proteomes" id="UP000475532"/>
    </source>
</evidence>
<reference evidence="2 3" key="1">
    <citation type="submission" date="2020-01" db="EMBL/GenBank/DDBJ databases">
        <title>Insect and environment-associated Actinomycetes.</title>
        <authorList>
            <person name="Currrie C."/>
            <person name="Chevrette M."/>
            <person name="Carlson C."/>
            <person name="Stubbendieck R."/>
            <person name="Wendt-Pienkowski E."/>
        </authorList>
    </citation>
    <scope>NUCLEOTIDE SEQUENCE [LARGE SCALE GENOMIC DNA]</scope>
    <source>
        <strain evidence="2 3">SID10258</strain>
    </source>
</reference>
<organism evidence="2 3">
    <name type="scientific">Actinomadura bangladeshensis</name>
    <dbReference type="NCBI Taxonomy" id="453573"/>
    <lineage>
        <taxon>Bacteria</taxon>
        <taxon>Bacillati</taxon>
        <taxon>Actinomycetota</taxon>
        <taxon>Actinomycetes</taxon>
        <taxon>Streptosporangiales</taxon>
        <taxon>Thermomonosporaceae</taxon>
        <taxon>Actinomadura</taxon>
    </lineage>
</organism>
<feature type="non-terminal residue" evidence="2">
    <location>
        <position position="60"/>
    </location>
</feature>
<gene>
    <name evidence="2" type="ORF">G3I70_19495</name>
</gene>
<dbReference type="AlphaFoldDB" id="A0A6L9QGV7"/>
<dbReference type="Proteomes" id="UP000475532">
    <property type="component" value="Unassembled WGS sequence"/>
</dbReference>
<dbReference type="EMBL" id="JAAGLI010000500">
    <property type="protein sequence ID" value="NEA24657.1"/>
    <property type="molecule type" value="Genomic_DNA"/>
</dbReference>
<keyword evidence="1" id="KW-1133">Transmembrane helix</keyword>
<feature type="transmembrane region" description="Helical" evidence="1">
    <location>
        <begin position="32"/>
        <end position="58"/>
    </location>
</feature>
<dbReference type="RefSeq" id="WP_420867409.1">
    <property type="nucleotide sequence ID" value="NZ_JAAGLI010000500.1"/>
</dbReference>